<dbReference type="GO" id="GO:0016020">
    <property type="term" value="C:membrane"/>
    <property type="evidence" value="ECO:0007669"/>
    <property type="project" value="TreeGrafter"/>
</dbReference>
<evidence type="ECO:0000313" key="5">
    <source>
        <dbReference type="Proteomes" id="UP001172101"/>
    </source>
</evidence>
<dbReference type="Proteomes" id="UP001172101">
    <property type="component" value="Unassembled WGS sequence"/>
</dbReference>
<proteinExistence type="predicted"/>
<organism evidence="4 5">
    <name type="scientific">Lasiosphaeria miniovina</name>
    <dbReference type="NCBI Taxonomy" id="1954250"/>
    <lineage>
        <taxon>Eukaryota</taxon>
        <taxon>Fungi</taxon>
        <taxon>Dikarya</taxon>
        <taxon>Ascomycota</taxon>
        <taxon>Pezizomycotina</taxon>
        <taxon>Sordariomycetes</taxon>
        <taxon>Sordariomycetidae</taxon>
        <taxon>Sordariales</taxon>
        <taxon>Lasiosphaeriaceae</taxon>
        <taxon>Lasiosphaeria</taxon>
    </lineage>
</organism>
<dbReference type="Pfam" id="PF00350">
    <property type="entry name" value="Dynamin_N"/>
    <property type="match status" value="1"/>
</dbReference>
<dbReference type="GO" id="GO:0003924">
    <property type="term" value="F:GTPase activity"/>
    <property type="evidence" value="ECO:0007669"/>
    <property type="project" value="InterPro"/>
</dbReference>
<dbReference type="PRINTS" id="PR00195">
    <property type="entry name" value="DYNAMIN"/>
</dbReference>
<dbReference type="Gene3D" id="3.40.50.300">
    <property type="entry name" value="P-loop containing nucleotide triphosphate hydrolases"/>
    <property type="match status" value="1"/>
</dbReference>
<keyword evidence="5" id="KW-1185">Reference proteome</keyword>
<dbReference type="SUPFAM" id="SSF52540">
    <property type="entry name" value="P-loop containing nucleoside triphosphate hydrolases"/>
    <property type="match status" value="1"/>
</dbReference>
<dbReference type="CDD" id="cd08771">
    <property type="entry name" value="DLP_1"/>
    <property type="match status" value="1"/>
</dbReference>
<dbReference type="InterPro" id="IPR045063">
    <property type="entry name" value="Dynamin_N"/>
</dbReference>
<evidence type="ECO:0000259" key="3">
    <source>
        <dbReference type="PROSITE" id="PS51718"/>
    </source>
</evidence>
<dbReference type="GO" id="GO:0008017">
    <property type="term" value="F:microtubule binding"/>
    <property type="evidence" value="ECO:0007669"/>
    <property type="project" value="TreeGrafter"/>
</dbReference>
<dbReference type="SMART" id="SM00053">
    <property type="entry name" value="DYNc"/>
    <property type="match status" value="1"/>
</dbReference>
<dbReference type="GO" id="GO:0006897">
    <property type="term" value="P:endocytosis"/>
    <property type="evidence" value="ECO:0007669"/>
    <property type="project" value="TreeGrafter"/>
</dbReference>
<dbReference type="InterPro" id="IPR000375">
    <property type="entry name" value="Dynamin_stalk"/>
</dbReference>
<evidence type="ECO:0000313" key="4">
    <source>
        <dbReference type="EMBL" id="KAK0712451.1"/>
    </source>
</evidence>
<dbReference type="InterPro" id="IPR022812">
    <property type="entry name" value="Dynamin"/>
</dbReference>
<accession>A0AA40AAU7</accession>
<sequence>MSNLFASAASGLASGWLGSAGSAESQARPGAVQDLTDPQQVGVFDALKELSRLKVTSTIEIPQLVVVGDQSTGKSSVLEAIGRFHFPVAGRVCTQFPTKLILRRSSEEHTVVSIQPAPSRTDADRERLERFREELSRPDEFPAVVDRVRAELGVPASSNYGAGGSPEPLRFVEDVLVVKSSGPDLVQVDLVDLPGLFTAETQQQDSVGMRIVNDMVGQYIRSRNSLVLLVVSVATSFANQAARAMIQDMAQTDRTLEDRVIGVMTNPDRAVSVEDALDVLNGSLDSTNLRHKWLVVKNQGQQERSNEPLDRRDWQEEHFFLNHPEWNRVPRSQCGINALRSTLRVALLQHTQAALPGVTAEVEATVKTLEARLDAGVCRSTHDARRVYLCDIAQKFSDLAREACLGTYQGEQCKALHNVGDECRVCARFFPRYRDDSPANEDRNLRANIRLLSRAFASAMRDPDTIASHYTFPAPERISHQDLNTWLAARIPQWRGREPQGEASENTYHLLFEYQSQKWPAIAAAHLDAVWQAVQRFVDVALTASCPADDDVRAAIRTHLTQPALADLQRASHRAMLNLLNCHARGRTGFYDGFVDVGPLRRRARALSARLGRSGDDSNAGSSFTGDMLGFVVSAVGGNAAWAQSSIGVLASELARGAVLRQLGGALAHVSEGTGESDADAGDGEGGREAYFVLVPRSMDNLAAGRAVEHVEMFYEVSGRGSSPFQNLPLSARIFGKS</sequence>
<dbReference type="GeneID" id="85321584"/>
<evidence type="ECO:0000256" key="2">
    <source>
        <dbReference type="ARBA" id="ARBA00023134"/>
    </source>
</evidence>
<feature type="domain" description="Dynamin-type G" evidence="3">
    <location>
        <begin position="58"/>
        <end position="356"/>
    </location>
</feature>
<evidence type="ECO:0000256" key="1">
    <source>
        <dbReference type="ARBA" id="ARBA00022741"/>
    </source>
</evidence>
<dbReference type="InterPro" id="IPR027417">
    <property type="entry name" value="P-loop_NTPase"/>
</dbReference>
<dbReference type="PROSITE" id="PS51718">
    <property type="entry name" value="G_DYNAMIN_2"/>
    <property type="match status" value="1"/>
</dbReference>
<keyword evidence="2" id="KW-0342">GTP-binding</keyword>
<keyword evidence="4" id="KW-0378">Hydrolase</keyword>
<comment type="caution">
    <text evidence="4">The sequence shown here is derived from an EMBL/GenBank/DDBJ whole genome shotgun (WGS) entry which is preliminary data.</text>
</comment>
<reference evidence="4" key="1">
    <citation type="submission" date="2023-06" db="EMBL/GenBank/DDBJ databases">
        <title>Genome-scale phylogeny and comparative genomics of the fungal order Sordariales.</title>
        <authorList>
            <consortium name="Lawrence Berkeley National Laboratory"/>
            <person name="Hensen N."/>
            <person name="Bonometti L."/>
            <person name="Westerberg I."/>
            <person name="Brannstrom I.O."/>
            <person name="Guillou S."/>
            <person name="Cros-Aarteil S."/>
            <person name="Calhoun S."/>
            <person name="Haridas S."/>
            <person name="Kuo A."/>
            <person name="Mondo S."/>
            <person name="Pangilinan J."/>
            <person name="Riley R."/>
            <person name="LaButti K."/>
            <person name="Andreopoulos B."/>
            <person name="Lipzen A."/>
            <person name="Chen C."/>
            <person name="Yanf M."/>
            <person name="Daum C."/>
            <person name="Ng V."/>
            <person name="Clum A."/>
            <person name="Steindorff A."/>
            <person name="Ohm R."/>
            <person name="Martin F."/>
            <person name="Silar P."/>
            <person name="Natvig D."/>
            <person name="Lalanne C."/>
            <person name="Gautier V."/>
            <person name="Ament-velasquez S.L."/>
            <person name="Kruys A."/>
            <person name="Hutchinson M.I."/>
            <person name="Powell A.J."/>
            <person name="Barry K."/>
            <person name="Miller A.N."/>
            <person name="Grigoriev I.V."/>
            <person name="Debuchy R."/>
            <person name="Gladieux P."/>
            <person name="Thoren M.H."/>
            <person name="Johannesson H."/>
        </authorList>
    </citation>
    <scope>NUCLEOTIDE SEQUENCE</scope>
    <source>
        <strain evidence="4">SMH2392-1A</strain>
    </source>
</reference>
<dbReference type="GO" id="GO:0016559">
    <property type="term" value="P:peroxisome fission"/>
    <property type="evidence" value="ECO:0007669"/>
    <property type="project" value="TreeGrafter"/>
</dbReference>
<dbReference type="EMBL" id="JAUIRO010000005">
    <property type="protein sequence ID" value="KAK0712451.1"/>
    <property type="molecule type" value="Genomic_DNA"/>
</dbReference>
<dbReference type="Pfam" id="PF01031">
    <property type="entry name" value="Dynamin_M"/>
    <property type="match status" value="1"/>
</dbReference>
<dbReference type="InterPro" id="IPR001401">
    <property type="entry name" value="Dynamin_GTPase"/>
</dbReference>
<protein>
    <submittedName>
        <fullName evidence="4">P-loop containing nucleoside triphosphate hydrolase protein</fullName>
    </submittedName>
</protein>
<name>A0AA40AAU7_9PEZI</name>
<dbReference type="PANTHER" id="PTHR11566:SF21">
    <property type="entry name" value="DYNAMIN RELATED PROTEIN 1, ISOFORM A"/>
    <property type="match status" value="1"/>
</dbReference>
<gene>
    <name evidence="4" type="ORF">B0T26DRAFT_651877</name>
</gene>
<keyword evidence="1" id="KW-0547">Nucleotide-binding</keyword>
<dbReference type="GO" id="GO:0005874">
    <property type="term" value="C:microtubule"/>
    <property type="evidence" value="ECO:0007669"/>
    <property type="project" value="TreeGrafter"/>
</dbReference>
<dbReference type="RefSeq" id="XP_060293774.1">
    <property type="nucleotide sequence ID" value="XM_060438314.1"/>
</dbReference>
<dbReference type="InterPro" id="IPR030381">
    <property type="entry name" value="G_DYNAMIN_dom"/>
</dbReference>
<dbReference type="GO" id="GO:0000266">
    <property type="term" value="P:mitochondrial fission"/>
    <property type="evidence" value="ECO:0007669"/>
    <property type="project" value="TreeGrafter"/>
</dbReference>
<dbReference type="GO" id="GO:0005739">
    <property type="term" value="C:mitochondrion"/>
    <property type="evidence" value="ECO:0007669"/>
    <property type="project" value="TreeGrafter"/>
</dbReference>
<dbReference type="AlphaFoldDB" id="A0AA40AAU7"/>
<dbReference type="PANTHER" id="PTHR11566">
    <property type="entry name" value="DYNAMIN"/>
    <property type="match status" value="1"/>
</dbReference>
<dbReference type="GO" id="GO:0048312">
    <property type="term" value="P:intracellular distribution of mitochondria"/>
    <property type="evidence" value="ECO:0007669"/>
    <property type="project" value="TreeGrafter"/>
</dbReference>
<dbReference type="GO" id="GO:0005525">
    <property type="term" value="F:GTP binding"/>
    <property type="evidence" value="ECO:0007669"/>
    <property type="project" value="InterPro"/>
</dbReference>